<evidence type="ECO:0000313" key="3">
    <source>
        <dbReference type="Proteomes" id="UP000005237"/>
    </source>
</evidence>
<feature type="compositionally biased region" description="Polar residues" evidence="1">
    <location>
        <begin position="15"/>
        <end position="27"/>
    </location>
</feature>
<sequence>MSYPVHPSYPAGAVFTQQPYPQQQPVI</sequence>
<reference evidence="3" key="1">
    <citation type="submission" date="2010-08" db="EMBL/GenBank/DDBJ databases">
        <authorList>
            <consortium name="Caenorhabditis japonica Sequencing Consortium"/>
            <person name="Wilson R.K."/>
        </authorList>
    </citation>
    <scope>NUCLEOTIDE SEQUENCE [LARGE SCALE GENOMIC DNA]</scope>
    <source>
        <strain evidence="3">DF5081</strain>
    </source>
</reference>
<protein>
    <submittedName>
        <fullName evidence="2">Uncharacterized protein</fullName>
    </submittedName>
</protein>
<name>A0A8R1EKU5_CAEJA</name>
<organism evidence="2 3">
    <name type="scientific">Caenorhabditis japonica</name>
    <dbReference type="NCBI Taxonomy" id="281687"/>
    <lineage>
        <taxon>Eukaryota</taxon>
        <taxon>Metazoa</taxon>
        <taxon>Ecdysozoa</taxon>
        <taxon>Nematoda</taxon>
        <taxon>Chromadorea</taxon>
        <taxon>Rhabditida</taxon>
        <taxon>Rhabditina</taxon>
        <taxon>Rhabditomorpha</taxon>
        <taxon>Rhabditoidea</taxon>
        <taxon>Rhabditidae</taxon>
        <taxon>Peloderinae</taxon>
        <taxon>Caenorhabditis</taxon>
    </lineage>
</organism>
<dbReference type="Proteomes" id="UP000005237">
    <property type="component" value="Unassembled WGS sequence"/>
</dbReference>
<dbReference type="AlphaFoldDB" id="A0A8R1EKU5"/>
<reference evidence="2" key="2">
    <citation type="submission" date="2022-06" db="UniProtKB">
        <authorList>
            <consortium name="EnsemblMetazoa"/>
        </authorList>
    </citation>
    <scope>IDENTIFICATION</scope>
    <source>
        <strain evidence="2">DF5081</strain>
    </source>
</reference>
<evidence type="ECO:0000256" key="1">
    <source>
        <dbReference type="SAM" id="MobiDB-lite"/>
    </source>
</evidence>
<keyword evidence="3" id="KW-1185">Reference proteome</keyword>
<feature type="region of interest" description="Disordered" evidence="1">
    <location>
        <begin position="1"/>
        <end position="27"/>
    </location>
</feature>
<accession>A0A8R1EKU5</accession>
<evidence type="ECO:0000313" key="2">
    <source>
        <dbReference type="EnsemblMetazoa" id="CJA36130.1"/>
    </source>
</evidence>
<dbReference type="EnsemblMetazoa" id="CJA36130.1">
    <property type="protein sequence ID" value="CJA36130.1"/>
    <property type="gene ID" value="WBGene00211977"/>
</dbReference>
<proteinExistence type="predicted"/>